<dbReference type="GO" id="GO:0003676">
    <property type="term" value="F:nucleic acid binding"/>
    <property type="evidence" value="ECO:0007669"/>
    <property type="project" value="InterPro"/>
</dbReference>
<feature type="domain" description="RNase H type-1" evidence="1">
    <location>
        <begin position="2"/>
        <end position="74"/>
    </location>
</feature>
<name>A0A2K3NDZ3_TRIPR</name>
<accession>A0A2K3NDZ3</accession>
<reference evidence="2 3" key="1">
    <citation type="journal article" date="2014" name="Am. J. Bot.">
        <title>Genome assembly and annotation for red clover (Trifolium pratense; Fabaceae).</title>
        <authorList>
            <person name="Istvanek J."/>
            <person name="Jaros M."/>
            <person name="Krenek A."/>
            <person name="Repkova J."/>
        </authorList>
    </citation>
    <scope>NUCLEOTIDE SEQUENCE [LARGE SCALE GENOMIC DNA]</scope>
    <source>
        <strain evidence="3">cv. Tatra</strain>
        <tissue evidence="2">Young leaves</tissue>
    </source>
</reference>
<sequence length="107" mass="12064">MMIQDHRGQPLFTTTKSEEIYISPTLAEAIRLRWYLDLAKEHGYENLIIELDADVVVKCHSGRLKLAEIDNVMRSKNMAAHSLVGVARIMGSKSWLENVPNPTSSIV</sequence>
<evidence type="ECO:0000313" key="3">
    <source>
        <dbReference type="Proteomes" id="UP000236291"/>
    </source>
</evidence>
<dbReference type="AlphaFoldDB" id="A0A2K3NDZ3"/>
<feature type="non-terminal residue" evidence="2">
    <location>
        <position position="107"/>
    </location>
</feature>
<proteinExistence type="predicted"/>
<gene>
    <name evidence="2" type="ORF">L195_g024548</name>
</gene>
<dbReference type="InterPro" id="IPR002156">
    <property type="entry name" value="RNaseH_domain"/>
</dbReference>
<dbReference type="Pfam" id="PF13456">
    <property type="entry name" value="RVT_3"/>
    <property type="match status" value="1"/>
</dbReference>
<dbReference type="EMBL" id="ASHM01019883">
    <property type="protein sequence ID" value="PNY01257.1"/>
    <property type="molecule type" value="Genomic_DNA"/>
</dbReference>
<protein>
    <recommendedName>
        <fullName evidence="1">RNase H type-1 domain-containing protein</fullName>
    </recommendedName>
</protein>
<organism evidence="2 3">
    <name type="scientific">Trifolium pratense</name>
    <name type="common">Red clover</name>
    <dbReference type="NCBI Taxonomy" id="57577"/>
    <lineage>
        <taxon>Eukaryota</taxon>
        <taxon>Viridiplantae</taxon>
        <taxon>Streptophyta</taxon>
        <taxon>Embryophyta</taxon>
        <taxon>Tracheophyta</taxon>
        <taxon>Spermatophyta</taxon>
        <taxon>Magnoliopsida</taxon>
        <taxon>eudicotyledons</taxon>
        <taxon>Gunneridae</taxon>
        <taxon>Pentapetalae</taxon>
        <taxon>rosids</taxon>
        <taxon>fabids</taxon>
        <taxon>Fabales</taxon>
        <taxon>Fabaceae</taxon>
        <taxon>Papilionoideae</taxon>
        <taxon>50 kb inversion clade</taxon>
        <taxon>NPAAA clade</taxon>
        <taxon>Hologalegina</taxon>
        <taxon>IRL clade</taxon>
        <taxon>Trifolieae</taxon>
        <taxon>Trifolium</taxon>
    </lineage>
</organism>
<evidence type="ECO:0000313" key="2">
    <source>
        <dbReference type="EMBL" id="PNY01257.1"/>
    </source>
</evidence>
<dbReference type="GO" id="GO:0004523">
    <property type="term" value="F:RNA-DNA hybrid ribonuclease activity"/>
    <property type="evidence" value="ECO:0007669"/>
    <property type="project" value="InterPro"/>
</dbReference>
<evidence type="ECO:0000259" key="1">
    <source>
        <dbReference type="Pfam" id="PF13456"/>
    </source>
</evidence>
<reference evidence="2 3" key="2">
    <citation type="journal article" date="2017" name="Front. Plant Sci.">
        <title>Gene Classification and Mining of Molecular Markers Useful in Red Clover (Trifolium pratense) Breeding.</title>
        <authorList>
            <person name="Istvanek J."/>
            <person name="Dluhosova J."/>
            <person name="Dluhos P."/>
            <person name="Patkova L."/>
            <person name="Nedelnik J."/>
            <person name="Repkova J."/>
        </authorList>
    </citation>
    <scope>NUCLEOTIDE SEQUENCE [LARGE SCALE GENOMIC DNA]</scope>
    <source>
        <strain evidence="3">cv. Tatra</strain>
        <tissue evidence="2">Young leaves</tissue>
    </source>
</reference>
<dbReference type="Proteomes" id="UP000236291">
    <property type="component" value="Unassembled WGS sequence"/>
</dbReference>
<comment type="caution">
    <text evidence="2">The sequence shown here is derived from an EMBL/GenBank/DDBJ whole genome shotgun (WGS) entry which is preliminary data.</text>
</comment>